<feature type="domain" description="PatA-like N-terminal" evidence="1">
    <location>
        <begin position="14"/>
        <end position="112"/>
    </location>
</feature>
<comment type="caution">
    <text evidence="2">The sequence shown here is derived from an EMBL/GenBank/DDBJ whole genome shotgun (WGS) entry which is preliminary data.</text>
</comment>
<accession>A0ABS5SE39</accession>
<dbReference type="Pfam" id="PF14332">
    <property type="entry name" value="DUF4388"/>
    <property type="match status" value="1"/>
</dbReference>
<dbReference type="EMBL" id="JAHCVK010000004">
    <property type="protein sequence ID" value="MBT0653635.1"/>
    <property type="molecule type" value="Genomic_DNA"/>
</dbReference>
<evidence type="ECO:0000259" key="1">
    <source>
        <dbReference type="Pfam" id="PF14332"/>
    </source>
</evidence>
<reference evidence="2 3" key="1">
    <citation type="submission" date="2021-05" db="EMBL/GenBank/DDBJ databases">
        <title>The draft genome of Geobacter luticola JCM 17780.</title>
        <authorList>
            <person name="Xu Z."/>
            <person name="Masuda Y."/>
            <person name="Itoh H."/>
            <person name="Senoo K."/>
        </authorList>
    </citation>
    <scope>NUCLEOTIDE SEQUENCE [LARGE SCALE GENOMIC DNA]</scope>
    <source>
        <strain evidence="2 3">JCM 17780</strain>
    </source>
</reference>
<organism evidence="2 3">
    <name type="scientific">Geomobilimonas luticola</name>
    <dbReference type="NCBI Taxonomy" id="1114878"/>
    <lineage>
        <taxon>Bacteria</taxon>
        <taxon>Pseudomonadati</taxon>
        <taxon>Thermodesulfobacteriota</taxon>
        <taxon>Desulfuromonadia</taxon>
        <taxon>Geobacterales</taxon>
        <taxon>Geobacteraceae</taxon>
        <taxon>Geomobilimonas</taxon>
    </lineage>
</organism>
<dbReference type="Proteomes" id="UP000756860">
    <property type="component" value="Unassembled WGS sequence"/>
</dbReference>
<protein>
    <submittedName>
        <fullName evidence="2">Roadblock/LC7 domain-containing protein</fullName>
    </submittedName>
</protein>
<proteinExistence type="predicted"/>
<dbReference type="InterPro" id="IPR025497">
    <property type="entry name" value="PatA-like_N"/>
</dbReference>
<name>A0ABS5SE39_9BACT</name>
<dbReference type="PANTHER" id="PTHR36304:SF4">
    <property type="entry name" value="DUF4388 DOMAIN-CONTAINING PROTEIN"/>
    <property type="match status" value="1"/>
</dbReference>
<dbReference type="PANTHER" id="PTHR36304">
    <property type="entry name" value="DOMAIN GTPASE-ACTIVATING PROTEIN, PUTATIVE-RELATED-RELATED"/>
    <property type="match status" value="1"/>
</dbReference>
<dbReference type="SUPFAM" id="SSF103196">
    <property type="entry name" value="Roadblock/LC7 domain"/>
    <property type="match status" value="1"/>
</dbReference>
<sequence length="239" mass="25454">MAQETPQKSPTGFAGSVDGLQLADVLQLKGHNRFSGCITVEYGTAQGMIFFRDGEIIHAEQGKATGVTAFNAIICWPGGKFAIQPKVTTTSRTITESLNYLLLEAHRLMDEAQAGIRQPQPEPQQESRRSLPGIAERALAVPGVTYAVVTDSSGVPQQDGTFEAESLARQGMALTRIGNSLGGLFGVGAVKSAAWQGGNYQLLLFEARNNYLCVAVQGSSQLGQVETDLRAALTARKQG</sequence>
<keyword evidence="3" id="KW-1185">Reference proteome</keyword>
<gene>
    <name evidence="2" type="ORF">KI810_11255</name>
</gene>
<dbReference type="Gene3D" id="3.30.450.30">
    <property type="entry name" value="Dynein light chain 2a, cytoplasmic"/>
    <property type="match status" value="1"/>
</dbReference>
<evidence type="ECO:0000313" key="3">
    <source>
        <dbReference type="Proteomes" id="UP000756860"/>
    </source>
</evidence>
<dbReference type="RefSeq" id="WP_214175632.1">
    <property type="nucleotide sequence ID" value="NZ_JAHCVK010000004.1"/>
</dbReference>
<evidence type="ECO:0000313" key="2">
    <source>
        <dbReference type="EMBL" id="MBT0653635.1"/>
    </source>
</evidence>